<dbReference type="Pfam" id="PF01205">
    <property type="entry name" value="Impact_N"/>
    <property type="match status" value="1"/>
</dbReference>
<dbReference type="InterPro" id="IPR036956">
    <property type="entry name" value="Impact_N_sf"/>
</dbReference>
<name>A0A1H5X898_9BACT</name>
<accession>A0A1H5X898</accession>
<dbReference type="RefSeq" id="WP_103925054.1">
    <property type="nucleotide sequence ID" value="NZ_FNVR01000012.1"/>
</dbReference>
<evidence type="ECO:0000313" key="4">
    <source>
        <dbReference type="Proteomes" id="UP000236736"/>
    </source>
</evidence>
<organism evidence="3 4">
    <name type="scientific">Algoriphagus boritolerans DSM 17298 = JCM 18970</name>
    <dbReference type="NCBI Taxonomy" id="1120964"/>
    <lineage>
        <taxon>Bacteria</taxon>
        <taxon>Pseudomonadati</taxon>
        <taxon>Bacteroidota</taxon>
        <taxon>Cytophagia</taxon>
        <taxon>Cytophagales</taxon>
        <taxon>Cyclobacteriaceae</taxon>
        <taxon>Algoriphagus</taxon>
    </lineage>
</organism>
<feature type="domain" description="Impact N-terminal" evidence="2">
    <location>
        <begin position="28"/>
        <end position="132"/>
    </location>
</feature>
<dbReference type="PROSITE" id="PS00910">
    <property type="entry name" value="UPF0029"/>
    <property type="match status" value="1"/>
</dbReference>
<dbReference type="InterPro" id="IPR023582">
    <property type="entry name" value="Impact"/>
</dbReference>
<keyword evidence="4" id="KW-1185">Reference proteome</keyword>
<evidence type="ECO:0000259" key="2">
    <source>
        <dbReference type="Pfam" id="PF01205"/>
    </source>
</evidence>
<evidence type="ECO:0000313" key="3">
    <source>
        <dbReference type="EMBL" id="SEG07607.1"/>
    </source>
</evidence>
<reference evidence="4" key="1">
    <citation type="submission" date="2016-10" db="EMBL/GenBank/DDBJ databases">
        <authorList>
            <person name="Varghese N."/>
            <person name="Submissions S."/>
        </authorList>
    </citation>
    <scope>NUCLEOTIDE SEQUENCE [LARGE SCALE GENOMIC DNA]</scope>
    <source>
        <strain evidence="4">DSM 17298</strain>
    </source>
</reference>
<protein>
    <submittedName>
        <fullName evidence="3">Uncharacterized protein, YigZ family</fullName>
    </submittedName>
</protein>
<dbReference type="Proteomes" id="UP000236736">
    <property type="component" value="Unassembled WGS sequence"/>
</dbReference>
<dbReference type="InterPro" id="IPR020568">
    <property type="entry name" value="Ribosomal_Su5_D2-typ_SF"/>
</dbReference>
<dbReference type="STRING" id="1120964.GCA_001313265_02041"/>
<dbReference type="GO" id="GO:0006446">
    <property type="term" value="P:regulation of translational initiation"/>
    <property type="evidence" value="ECO:0007669"/>
    <property type="project" value="TreeGrafter"/>
</dbReference>
<dbReference type="GO" id="GO:0005737">
    <property type="term" value="C:cytoplasm"/>
    <property type="evidence" value="ECO:0007669"/>
    <property type="project" value="TreeGrafter"/>
</dbReference>
<gene>
    <name evidence="3" type="ORF">SAMN03080598_02400</name>
</gene>
<dbReference type="SUPFAM" id="SSF54211">
    <property type="entry name" value="Ribosomal protein S5 domain 2-like"/>
    <property type="match status" value="1"/>
</dbReference>
<dbReference type="PANTHER" id="PTHR16301:SF20">
    <property type="entry name" value="IMPACT FAMILY MEMBER YIGZ"/>
    <property type="match status" value="1"/>
</dbReference>
<evidence type="ECO:0000256" key="1">
    <source>
        <dbReference type="ARBA" id="ARBA00007665"/>
    </source>
</evidence>
<dbReference type="AlphaFoldDB" id="A0A1H5X898"/>
<dbReference type="Gene3D" id="3.30.230.30">
    <property type="entry name" value="Impact, N-terminal domain"/>
    <property type="match status" value="1"/>
</dbReference>
<proteinExistence type="inferred from homology"/>
<dbReference type="OrthoDB" id="9813771at2"/>
<dbReference type="InterPro" id="IPR020569">
    <property type="entry name" value="UPF0029_Impact_CS"/>
</dbReference>
<comment type="similarity">
    <text evidence="1">Belongs to the IMPACT family.</text>
</comment>
<dbReference type="EMBL" id="FNVR01000012">
    <property type="protein sequence ID" value="SEG07607.1"/>
    <property type="molecule type" value="Genomic_DNA"/>
</dbReference>
<dbReference type="PANTHER" id="PTHR16301">
    <property type="entry name" value="IMPACT-RELATED"/>
    <property type="match status" value="1"/>
</dbReference>
<sequence>MHISSENPAQSDSYFTLSRSSKGLYKDRGSKFLYFGFPVHSEVEINSNLASLRKTYFDASHLCYAWVLGRDGSVFRANDDGEPNHSAGDPILGQIRSKQLTNVLLVVVRYFGGTKLGISGLIQAYKTSAALAIEENEIFQEWVKLQLEMTFPYPMMNEVMKLIKANHLEILAQEMTLDYKITLSMRESLRDQVLAKLKEIENLSIRIC</sequence>
<dbReference type="InterPro" id="IPR001498">
    <property type="entry name" value="Impact_N"/>
</dbReference>